<dbReference type="SMART" id="SM01130">
    <property type="entry name" value="DHDPS"/>
    <property type="match status" value="1"/>
</dbReference>
<dbReference type="AlphaFoldDB" id="A0A081BN55"/>
<dbReference type="Gene3D" id="3.20.20.70">
    <property type="entry name" value="Aldolase class I"/>
    <property type="match status" value="1"/>
</dbReference>
<dbReference type="GO" id="GO:0005829">
    <property type="term" value="C:cytosol"/>
    <property type="evidence" value="ECO:0007669"/>
    <property type="project" value="TreeGrafter"/>
</dbReference>
<dbReference type="GO" id="GO:0019262">
    <property type="term" value="P:N-acetylneuraminate catabolic process"/>
    <property type="evidence" value="ECO:0007669"/>
    <property type="project" value="TreeGrafter"/>
</dbReference>
<keyword evidence="2" id="KW-0704">Schiff base</keyword>
<gene>
    <name evidence="3" type="ORF">U14_03067</name>
</gene>
<dbReference type="InterPro" id="IPR002220">
    <property type="entry name" value="DapA-like"/>
</dbReference>
<evidence type="ECO:0000256" key="1">
    <source>
        <dbReference type="ARBA" id="ARBA00023239"/>
    </source>
</evidence>
<dbReference type="EMBL" id="DF820457">
    <property type="protein sequence ID" value="GAK51821.1"/>
    <property type="molecule type" value="Genomic_DNA"/>
</dbReference>
<reference evidence="3" key="1">
    <citation type="journal article" date="2015" name="PeerJ">
        <title>First genomic representation of candidate bacterial phylum KSB3 points to enhanced environmental sensing as a trigger of wastewater bulking.</title>
        <authorList>
            <person name="Sekiguchi Y."/>
            <person name="Ohashi A."/>
            <person name="Parks D.H."/>
            <person name="Yamauchi T."/>
            <person name="Tyson G.W."/>
            <person name="Hugenholtz P."/>
        </authorList>
    </citation>
    <scope>NUCLEOTIDE SEQUENCE [LARGE SCALE GENOMIC DNA]</scope>
</reference>
<evidence type="ECO:0000313" key="3">
    <source>
        <dbReference type="EMBL" id="GAK51821.1"/>
    </source>
</evidence>
<evidence type="ECO:0000256" key="2">
    <source>
        <dbReference type="ARBA" id="ARBA00023270"/>
    </source>
</evidence>
<keyword evidence="4" id="KW-1185">Reference proteome</keyword>
<proteinExistence type="predicted"/>
<dbReference type="PANTHER" id="PTHR42849:SF1">
    <property type="entry name" value="N-ACETYLNEURAMINATE LYASE"/>
    <property type="match status" value="1"/>
</dbReference>
<dbReference type="InterPro" id="IPR020625">
    <property type="entry name" value="Schiff_base-form_aldolases_AS"/>
</dbReference>
<organism evidence="3">
    <name type="scientific">Candidatus Moduliflexus flocculans</name>
    <dbReference type="NCBI Taxonomy" id="1499966"/>
    <lineage>
        <taxon>Bacteria</taxon>
        <taxon>Candidatus Moduliflexota</taxon>
        <taxon>Candidatus Moduliflexia</taxon>
        <taxon>Candidatus Moduliflexales</taxon>
        <taxon>Candidatus Moduliflexaceae</taxon>
    </lineage>
</organism>
<dbReference type="Pfam" id="PF00701">
    <property type="entry name" value="DHDPS"/>
    <property type="match status" value="1"/>
</dbReference>
<protein>
    <submittedName>
        <fullName evidence="3">Dihydrodipicolinate synthase</fullName>
    </submittedName>
</protein>
<sequence length="205" mass="22057">MRASASLSPDFVVAVPPYYYGAPQEVIYQHYQAIADAAECPLILYDIPSRTQNALALETAIRLMSHPNIAGMKDSSGDFIRFSRGVLGYNTPNFAWIQGEDYLDGASLLLGARGIVTGLGNVWIEPYINMRGAHRQGNAQAILQAQAQINALYEIINVTGKVIPPIKAGAMLLGRSTALMKTPGLTLSADEVAQVKGVLKKLGLL</sequence>
<dbReference type="HOGENOM" id="CLU_049343_7_1_0"/>
<dbReference type="STRING" id="1499966.U14_03067"/>
<name>A0A081BN55_9BACT</name>
<dbReference type="PRINTS" id="PR00146">
    <property type="entry name" value="DHPICSNTHASE"/>
</dbReference>
<dbReference type="PANTHER" id="PTHR42849">
    <property type="entry name" value="N-ACETYLNEURAMINATE LYASE"/>
    <property type="match status" value="1"/>
</dbReference>
<dbReference type="Proteomes" id="UP000030700">
    <property type="component" value="Unassembled WGS sequence"/>
</dbReference>
<dbReference type="PROSITE" id="PS00666">
    <property type="entry name" value="DHDPS_2"/>
    <property type="match status" value="1"/>
</dbReference>
<dbReference type="GO" id="GO:0008747">
    <property type="term" value="F:N-acetylneuraminate lyase activity"/>
    <property type="evidence" value="ECO:0007669"/>
    <property type="project" value="TreeGrafter"/>
</dbReference>
<evidence type="ECO:0000313" key="4">
    <source>
        <dbReference type="Proteomes" id="UP000030700"/>
    </source>
</evidence>
<dbReference type="SUPFAM" id="SSF51569">
    <property type="entry name" value="Aldolase"/>
    <property type="match status" value="1"/>
</dbReference>
<accession>A0A081BN55</accession>
<dbReference type="CDD" id="cd00408">
    <property type="entry name" value="DHDPS-like"/>
    <property type="match status" value="1"/>
</dbReference>
<dbReference type="InterPro" id="IPR013785">
    <property type="entry name" value="Aldolase_TIM"/>
</dbReference>
<keyword evidence="1" id="KW-0456">Lyase</keyword>